<feature type="compositionally biased region" description="Polar residues" evidence="1">
    <location>
        <begin position="29"/>
        <end position="52"/>
    </location>
</feature>
<feature type="compositionally biased region" description="Basic and acidic residues" evidence="1">
    <location>
        <begin position="513"/>
        <end position="539"/>
    </location>
</feature>
<evidence type="ECO:0000313" key="2">
    <source>
        <dbReference type="EMBL" id="KAH9830500.1"/>
    </source>
</evidence>
<protein>
    <submittedName>
        <fullName evidence="2">Uncharacterized protein</fullName>
    </submittedName>
</protein>
<accession>A0ABQ8K1E3</accession>
<dbReference type="EMBL" id="JADCUA010000031">
    <property type="protein sequence ID" value="KAH9830500.1"/>
    <property type="molecule type" value="Genomic_DNA"/>
</dbReference>
<feature type="compositionally biased region" description="Pro residues" evidence="1">
    <location>
        <begin position="90"/>
        <end position="100"/>
    </location>
</feature>
<feature type="compositionally biased region" description="Low complexity" evidence="1">
    <location>
        <begin position="256"/>
        <end position="267"/>
    </location>
</feature>
<feature type="region of interest" description="Disordered" evidence="1">
    <location>
        <begin position="1"/>
        <end position="1068"/>
    </location>
</feature>
<feature type="compositionally biased region" description="Low complexity" evidence="1">
    <location>
        <begin position="306"/>
        <end position="317"/>
    </location>
</feature>
<feature type="compositionally biased region" description="Basic and acidic residues" evidence="1">
    <location>
        <begin position="1002"/>
        <end position="1022"/>
    </location>
</feature>
<proteinExistence type="predicted"/>
<feature type="compositionally biased region" description="Basic and acidic residues" evidence="1">
    <location>
        <begin position="547"/>
        <end position="557"/>
    </location>
</feature>
<feature type="compositionally biased region" description="Low complexity" evidence="1">
    <location>
        <begin position="808"/>
        <end position="822"/>
    </location>
</feature>
<feature type="compositionally biased region" description="Polar residues" evidence="1">
    <location>
        <begin position="235"/>
        <end position="245"/>
    </location>
</feature>
<sequence>MAVFGLFSRRDKHKPPPDASSEAKASIDASVSDTQSVNADFASTSAQPSNRNGHAVYGGPSSASSSKLMLGFGAKKSKASHQTDDNGYLRPPPSGLPKPRFPSSKSESGHDSLSPPPSRSDLFASYGALSTRSLPTTTGSEPGSSRQDLDNASRTSSAPNAKKPKGMFAWAHRERKKSKPSPPDASPISPDESFNLKSFRHVRPVSPSPTDIPPRPPSSLSTSGLTPPVRPRGNSVASQDSSQRISVAAFREMAARRSAANSPSPSSVDLRGDGSPFLRPPSSFTQGMASPSPPPPPPPSFRLSKPTSPASDSTSSESDSEGDDDVSAGSSTLRPKRHGPTGTITPRSVGKGSSELGHRAKPTPPRMRASPSAQSNASDRGSLYSRARASQSTSALMPNAAAQRASTMFAAQNANSGGVAHKKPQKVVDSDSDSTSSDSDSDTDSDDAPLASKLLGHRRTGSGTSTATAATNVSRARMLPKPLIDISGLAPPSLPPLVTDKTPLLMPRTASQEAKDKEAEKVKVTEAEKAKDKEGDKENVTVTEVQETPKEPEREKASPSPANAKPSLNDRLARLAASVSNGRSNTLVSPDEAEKATTDRGRSPGPPTQPKRSQTLPVEAIVTELSPTSTVPMPSSSPTKTKPNGRSYSASNTFESTGYQDFSDLKPIVPTHIRERSPPPAFSVTSRPASQMSLASHVHFGATRTELSPPGQSTSPPLTTAQARLMAARTPSPATITNQPQTQSPTELRSPTDSLPRPESRPRSESRTNSSPSMRQQPLIPDHILSSSKGFTGGGLLAGPAVATDTGRASPASASSNSTAPSRARRRSQTMEQMPTLQTIKEPTATATMTAAPKPVRPRQVVNLPVSTSSESSQTSASTSASASAPRSAIPPATTSAQQRARARTIETQRDGSGLASPSTLVNMPPVRPFAGGVRGYSPASSTGESSSGRTPITPQDGSELSFSRERAREKERAQGAGPGASAAAVRRGHRKSSSLTFAEVEAQRGRADRDRDRNREEKKEESVEDTTTAENRRRQRRRSEAMAALELGKIVNGRPPTDHDDDDDRPMDNMPPRMSMMNNMMGVPPTGPMNMNTLSSPMPWSNPQAPMMNPQQFMFTPVPPNADPSFLAAHQQAMMFAKHAYQMAVVQQAMAAAEEEWERGSTAATSMLNGGGGRASTFGVGSAPMTPMGYGMGMPGMSPMGNMNMPWPGMMGGFPSSAQSMYAGSVAGSELGTNTRGQGWGSRSAYGDPSAGERTSMFRGPTYGSQQPGMPPRSASSNSVQTGSVPQRPGPRPRTRTGPPGPVSSAKREQVPPLPPSSWKAGSKPA</sequence>
<organism evidence="2 3">
    <name type="scientific">Rhodofomes roseus</name>
    <dbReference type="NCBI Taxonomy" id="34475"/>
    <lineage>
        <taxon>Eukaryota</taxon>
        <taxon>Fungi</taxon>
        <taxon>Dikarya</taxon>
        <taxon>Basidiomycota</taxon>
        <taxon>Agaricomycotina</taxon>
        <taxon>Agaricomycetes</taxon>
        <taxon>Polyporales</taxon>
        <taxon>Rhodofomes</taxon>
    </lineage>
</organism>
<feature type="compositionally biased region" description="Low complexity" evidence="1">
    <location>
        <begin position="867"/>
        <end position="900"/>
    </location>
</feature>
<evidence type="ECO:0000256" key="1">
    <source>
        <dbReference type="SAM" id="MobiDB-lite"/>
    </source>
</evidence>
<feature type="compositionally biased region" description="Low complexity" evidence="1">
    <location>
        <begin position="936"/>
        <end position="949"/>
    </location>
</feature>
<feature type="compositionally biased region" description="Polar residues" evidence="1">
    <location>
        <begin position="950"/>
        <end position="962"/>
    </location>
</feature>
<feature type="compositionally biased region" description="Basic and acidic residues" evidence="1">
    <location>
        <begin position="756"/>
        <end position="766"/>
    </location>
</feature>
<dbReference type="Proteomes" id="UP000814176">
    <property type="component" value="Unassembled WGS sequence"/>
</dbReference>
<feature type="compositionally biased region" description="Polar residues" evidence="1">
    <location>
        <begin position="644"/>
        <end position="660"/>
    </location>
</feature>
<feature type="compositionally biased region" description="Polar residues" evidence="1">
    <location>
        <begin position="404"/>
        <end position="416"/>
    </location>
</feature>
<gene>
    <name evidence="2" type="ORF">C8Q71DRAFT_862509</name>
</gene>
<comment type="caution">
    <text evidence="2">The sequence shown here is derived from an EMBL/GenBank/DDBJ whole genome shotgun (WGS) entry which is preliminary data.</text>
</comment>
<feature type="region of interest" description="Disordered" evidence="1">
    <location>
        <begin position="1234"/>
        <end position="1327"/>
    </location>
</feature>
<keyword evidence="3" id="KW-1185">Reference proteome</keyword>
<feature type="compositionally biased region" description="Low complexity" evidence="1">
    <location>
        <begin position="218"/>
        <end position="227"/>
    </location>
</feature>
<feature type="compositionally biased region" description="Polar residues" evidence="1">
    <location>
        <begin position="830"/>
        <end position="841"/>
    </location>
</feature>
<name>A0ABQ8K1E3_9APHY</name>
<feature type="compositionally biased region" description="Basic and acidic residues" evidence="1">
    <location>
        <begin position="592"/>
        <end position="602"/>
    </location>
</feature>
<feature type="compositionally biased region" description="Polar residues" evidence="1">
    <location>
        <begin position="128"/>
        <end position="159"/>
    </location>
</feature>
<feature type="compositionally biased region" description="Pro residues" evidence="1">
    <location>
        <begin position="291"/>
        <end position="300"/>
    </location>
</feature>
<dbReference type="RefSeq" id="XP_047773804.1">
    <property type="nucleotide sequence ID" value="XM_047928037.1"/>
</dbReference>
<feature type="compositionally biased region" description="Polar residues" evidence="1">
    <location>
        <begin position="683"/>
        <end position="694"/>
    </location>
</feature>
<reference evidence="2 3" key="1">
    <citation type="journal article" date="2021" name="Environ. Microbiol.">
        <title>Gene family expansions and transcriptome signatures uncover fungal adaptations to wood decay.</title>
        <authorList>
            <person name="Hage H."/>
            <person name="Miyauchi S."/>
            <person name="Viragh M."/>
            <person name="Drula E."/>
            <person name="Min B."/>
            <person name="Chaduli D."/>
            <person name="Navarro D."/>
            <person name="Favel A."/>
            <person name="Norest M."/>
            <person name="Lesage-Meessen L."/>
            <person name="Balint B."/>
            <person name="Merenyi Z."/>
            <person name="de Eugenio L."/>
            <person name="Morin E."/>
            <person name="Martinez A.T."/>
            <person name="Baldrian P."/>
            <person name="Stursova M."/>
            <person name="Martinez M.J."/>
            <person name="Novotny C."/>
            <person name="Magnuson J.K."/>
            <person name="Spatafora J.W."/>
            <person name="Maurice S."/>
            <person name="Pangilinan J."/>
            <person name="Andreopoulos W."/>
            <person name="LaButti K."/>
            <person name="Hundley H."/>
            <person name="Na H."/>
            <person name="Kuo A."/>
            <person name="Barry K."/>
            <person name="Lipzen A."/>
            <person name="Henrissat B."/>
            <person name="Riley R."/>
            <person name="Ahrendt S."/>
            <person name="Nagy L.G."/>
            <person name="Grigoriev I.V."/>
            <person name="Martin F."/>
            <person name="Rosso M.N."/>
        </authorList>
    </citation>
    <scope>NUCLEOTIDE SEQUENCE [LARGE SCALE GENOMIC DNA]</scope>
    <source>
        <strain evidence="2 3">CIRM-BRFM 1785</strain>
    </source>
</reference>
<feature type="compositionally biased region" description="Low complexity" evidence="1">
    <location>
        <begin position="626"/>
        <end position="642"/>
    </location>
</feature>
<feature type="compositionally biased region" description="Polar residues" evidence="1">
    <location>
        <begin position="578"/>
        <end position="588"/>
    </location>
</feature>
<feature type="compositionally biased region" description="Polar residues" evidence="1">
    <location>
        <begin position="710"/>
        <end position="722"/>
    </location>
</feature>
<feature type="compositionally biased region" description="Pro residues" evidence="1">
    <location>
        <begin position="206"/>
        <end position="217"/>
    </location>
</feature>
<feature type="compositionally biased region" description="Basic and acidic residues" evidence="1">
    <location>
        <begin position="963"/>
        <end position="974"/>
    </location>
</feature>
<feature type="compositionally biased region" description="Polar residues" evidence="1">
    <location>
        <begin position="1264"/>
        <end position="1286"/>
    </location>
</feature>
<feature type="compositionally biased region" description="Low complexity" evidence="1">
    <location>
        <begin position="461"/>
        <end position="477"/>
    </location>
</feature>
<feature type="compositionally biased region" description="Polar residues" evidence="1">
    <location>
        <begin position="732"/>
        <end position="753"/>
    </location>
</feature>
<evidence type="ECO:0000313" key="3">
    <source>
        <dbReference type="Proteomes" id="UP000814176"/>
    </source>
</evidence>
<dbReference type="GeneID" id="72008769"/>